<proteinExistence type="inferred from homology"/>
<dbReference type="Gene3D" id="1.10.510.10">
    <property type="entry name" value="Transferase(Phosphotransferase) domain 1"/>
    <property type="match status" value="1"/>
</dbReference>
<dbReference type="GO" id="GO:0046872">
    <property type="term" value="F:metal ion binding"/>
    <property type="evidence" value="ECO:0007669"/>
    <property type="project" value="UniProtKB-KW"/>
</dbReference>
<dbReference type="Pfam" id="PF00069">
    <property type="entry name" value="Pkinase"/>
    <property type="match status" value="1"/>
</dbReference>
<evidence type="ECO:0000256" key="4">
    <source>
        <dbReference type="ARBA" id="ARBA00022723"/>
    </source>
</evidence>
<dbReference type="InterPro" id="IPR017441">
    <property type="entry name" value="Protein_kinase_ATP_BS"/>
</dbReference>
<feature type="compositionally biased region" description="Basic and acidic residues" evidence="10">
    <location>
        <begin position="882"/>
        <end position="892"/>
    </location>
</feature>
<dbReference type="InterPro" id="IPR000719">
    <property type="entry name" value="Prot_kinase_dom"/>
</dbReference>
<keyword evidence="6" id="KW-0418">Kinase</keyword>
<feature type="compositionally biased region" description="Polar residues" evidence="10">
    <location>
        <begin position="429"/>
        <end position="441"/>
    </location>
</feature>
<feature type="region of interest" description="Disordered" evidence="10">
    <location>
        <begin position="815"/>
        <end position="899"/>
    </location>
</feature>
<evidence type="ECO:0000313" key="14">
    <source>
        <dbReference type="EMBL" id="KAK7687876.1"/>
    </source>
</evidence>
<keyword evidence="4" id="KW-0479">Metal-binding</keyword>
<sequence>MAAAAVASKLNVSISSPFHMATHQSKSAPLDRAAASSSRLQPSSSQLSTPASPESQPKTFKRFRNSLQQSIRTATKSKVLNTNAGVLEDGSVANGHGKGKERASEEQNLAKEKSKSSKMLSKVSFRRTAARDSVSPSPIPPLPTDDRQQLRRLERDRDKGRDRQAGHTSFETPSLRQASMSSPTLHLSSQAFPSPYSQPFALPAASSSNVAALVSPTRERSRRMTAQPSSPKGISGPLPLSSKRDGRSNGEPRGKPKDLQITVPPSHSSRYTELDSLPETPRRNRELTRSPDLSPPATPTPPSRSGNLSKRAAASTSHLPLGNPPASPTTPRAISPVRTRSSSRAYASPRAGPSSSSSHLPLSPPTSPARRPSIDSPRRPSVETARRPSIDNRRPSIEARRPSLDTQRPSPAPSRAASPTTPMRPRAVSPTQRNFSPSLGNSRFYNVNASTASLLAGNSGYTNSEHRELVRSAASILIRDMLKPPSHVRDSSMTQDEYEEIELRLRNLARLERVWGKSGVNGSTSQLTSSGLSAGGEDRERRHFCDALKDGYVLCQFVNRIHHGYISKIDRREDNILKSSNNITRFLAASSSLGVQPDDLFNRDDLSEATPDCLVRVARNIIALTQLSETPVPDKSKFLQGGKTSPGPYGLATSSRAAASTPNLHTLQRSVSPTAVGRKRMSPPVSTLPPVRSDSPNESEGSSGGGTAVTVKTLTVANDAQRDKVPPMVPPPRSPLRNRPSVDRTSVADSLAANIGDSVRGSIAESFVPSVNTRQSLASTHVTDTTAYSSLLEVQRSSSMNNKFGTIRTFTTEATSVTPSDTPSVFRIDSAPSSPVEDRKRPFDPSNNLGKSFRERRPSETAIVDLTRVEEADESGSSANGKLKETEREKPKLSNIRLGKGKWPDDFIDAFQSHKQTSALDDEDSPASSAHTPLSVSPPRKIALVGSNRGNESLDSLPQFPRRPTHRSRHSIDTPGLRPREGLLPRDASPDSSISPTPRIAIRRNSSKGGPHRNGVYIPRNSDELRLSNDDLVPFPRTVSGEHGTPPSQGVRFPSSVTDNAKPSSSAGIHDNPRQPRGRFQSEIDGSSSRRKQRPNSYDEMGAKRRTRFESMVNLGGGSGNTSASDLLNRESYGSAVRQTLIVKEDGKAPTQFQLGNCIGRGQFGAVYRALNLNTGQMVAVKRIRLEGLKEEEISQLMKEVDLVKSLSHPSIVKYEGMARDEDTLNIVLEYAENGSLGQTLKAFGKLNERLVAGYVVKILEGLHYLHQSDVVHCDLKAANILTTKNGNVKLSDFGVSLNLRAMEREMKDVAGTPNWMAPEVIELKGASPKSDIWSLACTVIELLTGRPPYGDIANSMSVMFRIVEDKMPPLPEGCSNLLRDFLTQCFHKDPSKRPDAETLCEHEWLKQNWAPHKDLRPQDSIPFLRRVSADMQKSEAIRYLAQIEMPDYDRATPDNRSRSDEVAPSSPPRRRLSNDPDPISPREHSFVKTTFGKPVICRVCLQSVKKSAVLCEQCSLIAHTKCAPNAPPTCDLRSQLLLYAQYAENGTPNSPLY</sequence>
<feature type="compositionally biased region" description="Basic and acidic residues" evidence="10">
    <location>
        <begin position="280"/>
        <end position="289"/>
    </location>
</feature>
<dbReference type="PROSITE" id="PS00107">
    <property type="entry name" value="PROTEIN_KINASE_ATP"/>
    <property type="match status" value="1"/>
</dbReference>
<dbReference type="Gene3D" id="1.10.418.10">
    <property type="entry name" value="Calponin-like domain"/>
    <property type="match status" value="1"/>
</dbReference>
<dbReference type="PANTHER" id="PTHR11584">
    <property type="entry name" value="SERINE/THREONINE PROTEIN KINASE"/>
    <property type="match status" value="1"/>
</dbReference>
<feature type="compositionally biased region" description="Polar residues" evidence="10">
    <location>
        <begin position="926"/>
        <end position="935"/>
    </location>
</feature>
<dbReference type="SMART" id="SM00109">
    <property type="entry name" value="C1"/>
    <property type="match status" value="1"/>
</dbReference>
<feature type="compositionally biased region" description="Polar residues" evidence="10">
    <location>
        <begin position="13"/>
        <end position="27"/>
    </location>
</feature>
<dbReference type="CDD" id="cd00014">
    <property type="entry name" value="CH_SF"/>
    <property type="match status" value="1"/>
</dbReference>
<feature type="domain" description="Protein kinase" evidence="11">
    <location>
        <begin position="1153"/>
        <end position="1406"/>
    </location>
</feature>
<feature type="compositionally biased region" description="Polar residues" evidence="10">
    <location>
        <begin position="166"/>
        <end position="197"/>
    </location>
</feature>
<dbReference type="PROSITE" id="PS00108">
    <property type="entry name" value="PROTEIN_KINASE_ST"/>
    <property type="match status" value="1"/>
</dbReference>
<feature type="binding site" evidence="9">
    <location>
        <position position="1182"/>
    </location>
    <ligand>
        <name>ATP</name>
        <dbReference type="ChEBI" id="CHEBI:30616"/>
    </ligand>
</feature>
<dbReference type="InterPro" id="IPR001715">
    <property type="entry name" value="CH_dom"/>
</dbReference>
<evidence type="ECO:0000256" key="9">
    <source>
        <dbReference type="PROSITE-ProRule" id="PRU10141"/>
    </source>
</evidence>
<dbReference type="PROSITE" id="PS50011">
    <property type="entry name" value="PROTEIN_KINASE_DOM"/>
    <property type="match status" value="1"/>
</dbReference>
<reference evidence="14 15" key="1">
    <citation type="submission" date="2022-09" db="EMBL/GenBank/DDBJ databases">
        <authorList>
            <person name="Palmer J.M."/>
        </authorList>
    </citation>
    <scope>NUCLEOTIDE SEQUENCE [LARGE SCALE GENOMIC DNA]</scope>
    <source>
        <strain evidence="14 15">DSM 7382</strain>
    </source>
</reference>
<feature type="compositionally biased region" description="Pro residues" evidence="10">
    <location>
        <begin position="293"/>
        <end position="302"/>
    </location>
</feature>
<dbReference type="SUPFAM" id="SSF47576">
    <property type="entry name" value="Calponin-homology domain, CH-domain"/>
    <property type="match status" value="1"/>
</dbReference>
<dbReference type="Gene3D" id="3.30.60.20">
    <property type="match status" value="1"/>
</dbReference>
<evidence type="ECO:0000256" key="8">
    <source>
        <dbReference type="ARBA" id="ARBA00022840"/>
    </source>
</evidence>
<evidence type="ECO:0000256" key="7">
    <source>
        <dbReference type="ARBA" id="ARBA00022833"/>
    </source>
</evidence>
<dbReference type="GO" id="GO:0005524">
    <property type="term" value="F:ATP binding"/>
    <property type="evidence" value="ECO:0007669"/>
    <property type="project" value="UniProtKB-UniRule"/>
</dbReference>
<comment type="caution">
    <text evidence="14">The sequence shown here is derived from an EMBL/GenBank/DDBJ whole genome shotgun (WGS) entry which is preliminary data.</text>
</comment>
<feature type="domain" description="Calponin-homology (CH)" evidence="12">
    <location>
        <begin position="517"/>
        <end position="629"/>
    </location>
</feature>
<dbReference type="InterPro" id="IPR046349">
    <property type="entry name" value="C1-like_sf"/>
</dbReference>
<keyword evidence="7" id="KW-0862">Zinc</keyword>
<dbReference type="GO" id="GO:0004674">
    <property type="term" value="F:protein serine/threonine kinase activity"/>
    <property type="evidence" value="ECO:0007669"/>
    <property type="project" value="UniProtKB-KW"/>
</dbReference>
<dbReference type="PROSITE" id="PS50021">
    <property type="entry name" value="CH"/>
    <property type="match status" value="1"/>
</dbReference>
<dbReference type="PANTHER" id="PTHR11584:SF369">
    <property type="entry name" value="MITOGEN-ACTIVATED PROTEIN KINASE KINASE KINASE 19-RELATED"/>
    <property type="match status" value="1"/>
</dbReference>
<feature type="region of interest" description="Disordered" evidence="10">
    <location>
        <begin position="916"/>
        <end position="1106"/>
    </location>
</feature>
<evidence type="ECO:0000256" key="1">
    <source>
        <dbReference type="ARBA" id="ARBA00006529"/>
    </source>
</evidence>
<dbReference type="CDD" id="cd06627">
    <property type="entry name" value="STKc_Cdc7_like"/>
    <property type="match status" value="1"/>
</dbReference>
<feature type="compositionally biased region" description="Low complexity" evidence="10">
    <location>
        <begin position="201"/>
        <end position="216"/>
    </location>
</feature>
<dbReference type="InterPro" id="IPR011009">
    <property type="entry name" value="Kinase-like_dom_sf"/>
</dbReference>
<keyword evidence="15" id="KW-1185">Reference proteome</keyword>
<dbReference type="Proteomes" id="UP001385951">
    <property type="component" value="Unassembled WGS sequence"/>
</dbReference>
<feature type="compositionally biased region" description="Polar residues" evidence="10">
    <location>
        <begin position="1055"/>
        <end position="1067"/>
    </location>
</feature>
<dbReference type="InterPro" id="IPR008271">
    <property type="entry name" value="Ser/Thr_kinase_AS"/>
</dbReference>
<dbReference type="PRINTS" id="PR00888">
    <property type="entry name" value="SM22CALPONIN"/>
</dbReference>
<feature type="region of interest" description="Disordered" evidence="10">
    <location>
        <begin position="13"/>
        <end position="441"/>
    </location>
</feature>
<keyword evidence="8 9" id="KW-0067">ATP-binding</keyword>
<evidence type="ECO:0000259" key="12">
    <source>
        <dbReference type="PROSITE" id="PS50021"/>
    </source>
</evidence>
<evidence type="ECO:0000259" key="13">
    <source>
        <dbReference type="PROSITE" id="PS50081"/>
    </source>
</evidence>
<name>A0AAW0G3L4_9APHY</name>
<keyword evidence="5 9" id="KW-0547">Nucleotide-binding</keyword>
<evidence type="ECO:0000313" key="15">
    <source>
        <dbReference type="Proteomes" id="UP001385951"/>
    </source>
</evidence>
<feature type="compositionally biased region" description="Polar residues" evidence="10">
    <location>
        <begin position="652"/>
        <end position="673"/>
    </location>
</feature>
<dbReference type="InterPro" id="IPR036872">
    <property type="entry name" value="CH_dom_sf"/>
</dbReference>
<feature type="compositionally biased region" description="Polar residues" evidence="10">
    <location>
        <begin position="65"/>
        <end position="84"/>
    </location>
</feature>
<feature type="region of interest" description="Disordered" evidence="10">
    <location>
        <begin position="1449"/>
        <end position="1486"/>
    </location>
</feature>
<feature type="compositionally biased region" description="Basic and acidic residues" evidence="10">
    <location>
        <begin position="144"/>
        <end position="165"/>
    </location>
</feature>
<evidence type="ECO:0000256" key="10">
    <source>
        <dbReference type="SAM" id="MobiDB-lite"/>
    </source>
</evidence>
<protein>
    <submittedName>
        <fullName evidence="14">Uncharacterized protein</fullName>
    </submittedName>
</protein>
<feature type="compositionally biased region" description="Basic and acidic residues" evidence="10">
    <location>
        <begin position="242"/>
        <end position="258"/>
    </location>
</feature>
<feature type="compositionally biased region" description="Low complexity" evidence="10">
    <location>
        <begin position="32"/>
        <end position="52"/>
    </location>
</feature>
<dbReference type="Pfam" id="PF00130">
    <property type="entry name" value="C1_1"/>
    <property type="match status" value="1"/>
</dbReference>
<feature type="compositionally biased region" description="Basic and acidic residues" evidence="10">
    <location>
        <begin position="372"/>
        <end position="403"/>
    </location>
</feature>
<dbReference type="PROSITE" id="PS00479">
    <property type="entry name" value="ZF_DAG_PE_1"/>
    <property type="match status" value="1"/>
</dbReference>
<feature type="region of interest" description="Disordered" evidence="10">
    <location>
        <begin position="632"/>
        <end position="744"/>
    </location>
</feature>
<feature type="compositionally biased region" description="Basic and acidic residues" evidence="10">
    <location>
        <begin position="98"/>
        <end position="115"/>
    </location>
</feature>
<dbReference type="PROSITE" id="PS50081">
    <property type="entry name" value="ZF_DAG_PE_2"/>
    <property type="match status" value="1"/>
</dbReference>
<organism evidence="14 15">
    <name type="scientific">Cerrena zonata</name>
    <dbReference type="NCBI Taxonomy" id="2478898"/>
    <lineage>
        <taxon>Eukaryota</taxon>
        <taxon>Fungi</taxon>
        <taxon>Dikarya</taxon>
        <taxon>Basidiomycota</taxon>
        <taxon>Agaricomycotina</taxon>
        <taxon>Agaricomycetes</taxon>
        <taxon>Polyporales</taxon>
        <taxon>Cerrenaceae</taxon>
        <taxon>Cerrena</taxon>
    </lineage>
</organism>
<evidence type="ECO:0000256" key="5">
    <source>
        <dbReference type="ARBA" id="ARBA00022741"/>
    </source>
</evidence>
<feature type="domain" description="Phorbol-ester/DAG-type" evidence="13">
    <location>
        <begin position="1484"/>
        <end position="1531"/>
    </location>
</feature>
<dbReference type="InterPro" id="IPR003096">
    <property type="entry name" value="SM22_calponin"/>
</dbReference>
<keyword evidence="2" id="KW-0723">Serine/threonine-protein kinase</keyword>
<comment type="similarity">
    <text evidence="1">Belongs to the protein kinase superfamily. STE Ser/Thr protein kinase family. MAP kinase kinase kinase subfamily.</text>
</comment>
<evidence type="ECO:0000256" key="3">
    <source>
        <dbReference type="ARBA" id="ARBA00022679"/>
    </source>
</evidence>
<evidence type="ECO:0000256" key="6">
    <source>
        <dbReference type="ARBA" id="ARBA00022777"/>
    </source>
</evidence>
<feature type="compositionally biased region" description="Low complexity" evidence="10">
    <location>
        <begin position="338"/>
        <end position="361"/>
    </location>
</feature>
<gene>
    <name evidence="14" type="ORF">QCA50_009095</name>
</gene>
<dbReference type="SMART" id="SM00220">
    <property type="entry name" value="S_TKc"/>
    <property type="match status" value="1"/>
</dbReference>
<evidence type="ECO:0000256" key="2">
    <source>
        <dbReference type="ARBA" id="ARBA00022527"/>
    </source>
</evidence>
<dbReference type="CDD" id="cd20821">
    <property type="entry name" value="C1_MgcRacGAP"/>
    <property type="match status" value="1"/>
</dbReference>
<accession>A0AAW0G3L4</accession>
<dbReference type="InterPro" id="IPR002219">
    <property type="entry name" value="PKC_DAG/PE"/>
</dbReference>
<dbReference type="EMBL" id="JASBNA010000012">
    <property type="protein sequence ID" value="KAK7687876.1"/>
    <property type="molecule type" value="Genomic_DNA"/>
</dbReference>
<evidence type="ECO:0000259" key="11">
    <source>
        <dbReference type="PROSITE" id="PS50011"/>
    </source>
</evidence>
<dbReference type="SUPFAM" id="SSF56112">
    <property type="entry name" value="Protein kinase-like (PK-like)"/>
    <property type="match status" value="1"/>
</dbReference>
<feature type="compositionally biased region" description="Basic and acidic residues" evidence="10">
    <location>
        <begin position="1449"/>
        <end position="1462"/>
    </location>
</feature>
<dbReference type="FunFam" id="3.30.200.20:FF:000042">
    <property type="entry name" value="Aurora kinase A"/>
    <property type="match status" value="1"/>
</dbReference>
<keyword evidence="3" id="KW-0808">Transferase</keyword>
<dbReference type="SUPFAM" id="SSF57889">
    <property type="entry name" value="Cysteine-rich domain"/>
    <property type="match status" value="1"/>
</dbReference>